<evidence type="ECO:0000313" key="7">
    <source>
        <dbReference type="EMBL" id="MPN47704.1"/>
    </source>
</evidence>
<accession>A0A645IHC2</accession>
<comment type="caution">
    <text evidence="7">The sequence shown here is derived from an EMBL/GenBank/DDBJ whole genome shotgun (WGS) entry which is preliminary data.</text>
</comment>
<dbReference type="PANTHER" id="PTHR34857:SF2">
    <property type="entry name" value="SLL0384 PROTEIN"/>
    <property type="match status" value="1"/>
</dbReference>
<evidence type="ECO:0000256" key="6">
    <source>
        <dbReference type="SAM" id="Phobius"/>
    </source>
</evidence>
<keyword evidence="3 6" id="KW-0812">Transmembrane</keyword>
<dbReference type="PANTHER" id="PTHR34857">
    <property type="entry name" value="SLL0384 PROTEIN"/>
    <property type="match status" value="1"/>
</dbReference>
<keyword evidence="5 6" id="KW-0472">Membrane</keyword>
<keyword evidence="4 6" id="KW-1133">Transmembrane helix</keyword>
<protein>
    <recommendedName>
        <fullName evidence="8">Energy-coupling factor transporter transmembrane protein EcfT</fullName>
    </recommendedName>
</protein>
<feature type="transmembrane region" description="Helical" evidence="6">
    <location>
        <begin position="165"/>
        <end position="183"/>
    </location>
</feature>
<evidence type="ECO:0000256" key="1">
    <source>
        <dbReference type="ARBA" id="ARBA00004141"/>
    </source>
</evidence>
<evidence type="ECO:0000256" key="5">
    <source>
        <dbReference type="ARBA" id="ARBA00023136"/>
    </source>
</evidence>
<comment type="subcellular location">
    <subcellularLocation>
        <location evidence="1">Membrane</location>
        <topology evidence="1">Multi-pass membrane protein</topology>
    </subcellularLocation>
</comment>
<dbReference type="AlphaFoldDB" id="A0A645IHC2"/>
<reference evidence="7" key="1">
    <citation type="submission" date="2019-08" db="EMBL/GenBank/DDBJ databases">
        <authorList>
            <person name="Kucharzyk K."/>
            <person name="Murdoch R.W."/>
            <person name="Higgins S."/>
            <person name="Loffler F."/>
        </authorList>
    </citation>
    <scope>NUCLEOTIDE SEQUENCE</scope>
</reference>
<organism evidence="7">
    <name type="scientific">bioreactor metagenome</name>
    <dbReference type="NCBI Taxonomy" id="1076179"/>
    <lineage>
        <taxon>unclassified sequences</taxon>
        <taxon>metagenomes</taxon>
        <taxon>ecological metagenomes</taxon>
    </lineage>
</organism>
<proteinExistence type="predicted"/>
<feature type="transmembrane region" description="Helical" evidence="6">
    <location>
        <begin position="38"/>
        <end position="57"/>
    </location>
</feature>
<dbReference type="CDD" id="cd16914">
    <property type="entry name" value="EcfT"/>
    <property type="match status" value="1"/>
</dbReference>
<evidence type="ECO:0000256" key="4">
    <source>
        <dbReference type="ARBA" id="ARBA00022989"/>
    </source>
</evidence>
<dbReference type="EMBL" id="VSSQ01109390">
    <property type="protein sequence ID" value="MPN47704.1"/>
    <property type="molecule type" value="Genomic_DNA"/>
</dbReference>
<keyword evidence="2" id="KW-1003">Cell membrane</keyword>
<evidence type="ECO:0000256" key="2">
    <source>
        <dbReference type="ARBA" id="ARBA00022475"/>
    </source>
</evidence>
<gene>
    <name evidence="7" type="ORF">SDC9_195308</name>
</gene>
<dbReference type="GO" id="GO:0005886">
    <property type="term" value="C:plasma membrane"/>
    <property type="evidence" value="ECO:0007669"/>
    <property type="project" value="UniProtKB-ARBA"/>
</dbReference>
<evidence type="ECO:0000256" key="3">
    <source>
        <dbReference type="ARBA" id="ARBA00022692"/>
    </source>
</evidence>
<evidence type="ECO:0008006" key="8">
    <source>
        <dbReference type="Google" id="ProtNLM"/>
    </source>
</evidence>
<dbReference type="Pfam" id="PF02361">
    <property type="entry name" value="CbiQ"/>
    <property type="match status" value="1"/>
</dbReference>
<sequence>MAIMGFSKAGIKFLLVYLVCEVWLRVNLHYGIGFPSPMMFAFIIELVPIMMPVYLLIQAPSGKLTAGLRQLPIPSKMMLAVTVIFRFTPTIIAEYSDVKDAMKTRGFLRSPVQVIMHPLSSLEYVVVPMVFRSLQIADELASSCMVRGIESPYKKQGYYVNRMRISDVLLMAFFFVTAALFIAL</sequence>
<feature type="transmembrane region" description="Helical" evidence="6">
    <location>
        <begin position="6"/>
        <end position="26"/>
    </location>
</feature>
<dbReference type="InterPro" id="IPR003339">
    <property type="entry name" value="ABC/ECF_trnsptr_transmembrane"/>
</dbReference>
<dbReference type="InterPro" id="IPR051611">
    <property type="entry name" value="ECF_transporter_component"/>
</dbReference>
<name>A0A645IHC2_9ZZZZ</name>